<comment type="caution">
    <text evidence="2">The sequence shown here is derived from an EMBL/GenBank/DDBJ whole genome shotgun (WGS) entry which is preliminary data.</text>
</comment>
<name>A0A9P5M274_9HELO</name>
<feature type="compositionally biased region" description="Polar residues" evidence="1">
    <location>
        <begin position="165"/>
        <end position="181"/>
    </location>
</feature>
<evidence type="ECO:0000313" key="2">
    <source>
        <dbReference type="EMBL" id="KAF7940943.1"/>
    </source>
</evidence>
<proteinExistence type="predicted"/>
<gene>
    <name evidence="2" type="ORF">EAE97_007128</name>
</gene>
<organism evidence="2 3">
    <name type="scientific">Botrytis byssoidea</name>
    <dbReference type="NCBI Taxonomy" id="139641"/>
    <lineage>
        <taxon>Eukaryota</taxon>
        <taxon>Fungi</taxon>
        <taxon>Dikarya</taxon>
        <taxon>Ascomycota</taxon>
        <taxon>Pezizomycotina</taxon>
        <taxon>Leotiomycetes</taxon>
        <taxon>Helotiales</taxon>
        <taxon>Sclerotiniaceae</taxon>
        <taxon>Botrytis</taxon>
    </lineage>
</organism>
<evidence type="ECO:0000256" key="1">
    <source>
        <dbReference type="SAM" id="MobiDB-lite"/>
    </source>
</evidence>
<dbReference type="AlphaFoldDB" id="A0A9P5M274"/>
<sequence length="197" mass="22379">MVRIYPLLAEILKIPILQNKPVRKECHHSGWILFQTTLLLHNSITLFQLLYHTEHPLHNKLAEMILFRLTASHKRYSMLGIASYDNHYTSFHHANSLLEAGNCIPYTNNSGSRAIDPLVDLVSQQQPLPEIKRCISRYTTPHDCELTSLDNIYSANTANAPMYRVTTSRTPPEPDLQSSPWQLDDIPAAQNGTILPP</sequence>
<dbReference type="GeneID" id="62150717"/>
<reference evidence="2 3" key="1">
    <citation type="journal article" date="2020" name="Genome Biol. Evol.">
        <title>Comparative genomics of Sclerotiniaceae.</title>
        <authorList>
            <person name="Valero Jimenez C.A."/>
            <person name="Steentjes M."/>
            <person name="Scholten O.E."/>
            <person name="Van Kan J.A.L."/>
        </authorList>
    </citation>
    <scope>NUCLEOTIDE SEQUENCE [LARGE SCALE GENOMIC DNA]</scope>
    <source>
        <strain evidence="2 3">MUCL 94</strain>
    </source>
</reference>
<dbReference type="EMBL" id="RCSW01000013">
    <property type="protein sequence ID" value="KAF7940943.1"/>
    <property type="molecule type" value="Genomic_DNA"/>
</dbReference>
<dbReference type="Proteomes" id="UP000710849">
    <property type="component" value="Unassembled WGS sequence"/>
</dbReference>
<accession>A0A9P5M274</accession>
<protein>
    <submittedName>
        <fullName evidence="2">Uncharacterized protein</fullName>
    </submittedName>
</protein>
<feature type="region of interest" description="Disordered" evidence="1">
    <location>
        <begin position="165"/>
        <end position="197"/>
    </location>
</feature>
<keyword evidence="3" id="KW-1185">Reference proteome</keyword>
<dbReference type="RefSeq" id="XP_038731832.1">
    <property type="nucleotide sequence ID" value="XM_038877642.1"/>
</dbReference>
<evidence type="ECO:0000313" key="3">
    <source>
        <dbReference type="Proteomes" id="UP000710849"/>
    </source>
</evidence>